<dbReference type="Gene3D" id="3.90.650.10">
    <property type="entry name" value="PurM-like C-terminal domain"/>
    <property type="match status" value="1"/>
</dbReference>
<comment type="catalytic activity">
    <reaction evidence="12 13">
        <text>2-formamido-N(1)-(5-O-phospho-beta-D-ribosyl)acetamidine + ATP = 5-amino-1-(5-phospho-beta-D-ribosyl)imidazole + ADP + phosphate + H(+)</text>
        <dbReference type="Rhea" id="RHEA:23032"/>
        <dbReference type="ChEBI" id="CHEBI:15378"/>
        <dbReference type="ChEBI" id="CHEBI:30616"/>
        <dbReference type="ChEBI" id="CHEBI:43474"/>
        <dbReference type="ChEBI" id="CHEBI:137981"/>
        <dbReference type="ChEBI" id="CHEBI:147287"/>
        <dbReference type="ChEBI" id="CHEBI:456216"/>
        <dbReference type="EC" id="6.3.3.1"/>
    </reaction>
</comment>
<evidence type="ECO:0000259" key="14">
    <source>
        <dbReference type="Pfam" id="PF00586"/>
    </source>
</evidence>
<keyword evidence="17" id="KW-1185">Reference proteome</keyword>
<dbReference type="CDD" id="cd02196">
    <property type="entry name" value="PurM"/>
    <property type="match status" value="1"/>
</dbReference>
<evidence type="ECO:0000256" key="9">
    <source>
        <dbReference type="ARBA" id="ARBA00031908"/>
    </source>
</evidence>
<comment type="pathway">
    <text evidence="1 13">Purine metabolism; IMP biosynthesis via de novo pathway; 5-amino-1-(5-phospho-D-ribosyl)imidazole from N(2)-formyl-N(1)-(5-phospho-D-ribosyl)glycinamide: step 2/2.</text>
</comment>
<evidence type="ECO:0000259" key="15">
    <source>
        <dbReference type="Pfam" id="PF02769"/>
    </source>
</evidence>
<dbReference type="Gene3D" id="3.30.1330.10">
    <property type="entry name" value="PurM-like, N-terminal domain"/>
    <property type="match status" value="1"/>
</dbReference>
<dbReference type="AlphaFoldDB" id="A0A516ITS2"/>
<keyword evidence="8 13" id="KW-0067">ATP-binding</keyword>
<evidence type="ECO:0000313" key="17">
    <source>
        <dbReference type="Proteomes" id="UP000321857"/>
    </source>
</evidence>
<dbReference type="SUPFAM" id="SSF55326">
    <property type="entry name" value="PurM N-terminal domain-like"/>
    <property type="match status" value="1"/>
</dbReference>
<evidence type="ECO:0000256" key="7">
    <source>
        <dbReference type="ARBA" id="ARBA00022755"/>
    </source>
</evidence>
<dbReference type="Pfam" id="PF00586">
    <property type="entry name" value="AIRS"/>
    <property type="match status" value="1"/>
</dbReference>
<comment type="similarity">
    <text evidence="2 13">Belongs to the AIR synthase family.</text>
</comment>
<dbReference type="GO" id="GO:0006189">
    <property type="term" value="P:'de novo' IMP biosynthetic process"/>
    <property type="evidence" value="ECO:0007669"/>
    <property type="project" value="UniProtKB-UniRule"/>
</dbReference>
<evidence type="ECO:0000256" key="2">
    <source>
        <dbReference type="ARBA" id="ARBA00010280"/>
    </source>
</evidence>
<dbReference type="KEGG" id="sxa:FMM02_10060"/>
<dbReference type="FunFam" id="3.90.650.10:FF:000001">
    <property type="entry name" value="Phosphoribosylformylglycinamidine cyclo-ligase"/>
    <property type="match status" value="1"/>
</dbReference>
<dbReference type="UniPathway" id="UPA00074">
    <property type="reaction ID" value="UER00129"/>
</dbReference>
<dbReference type="GO" id="GO:0004637">
    <property type="term" value="F:phosphoribosylamine-glycine ligase activity"/>
    <property type="evidence" value="ECO:0007669"/>
    <property type="project" value="TreeGrafter"/>
</dbReference>
<evidence type="ECO:0000256" key="8">
    <source>
        <dbReference type="ARBA" id="ARBA00022840"/>
    </source>
</evidence>
<accession>A0A516ITS2</accession>
<dbReference type="GO" id="GO:0004641">
    <property type="term" value="F:phosphoribosylformylglycinamidine cyclo-ligase activity"/>
    <property type="evidence" value="ECO:0007669"/>
    <property type="project" value="UniProtKB-UniRule"/>
</dbReference>
<dbReference type="InterPro" id="IPR036921">
    <property type="entry name" value="PurM-like_N_sf"/>
</dbReference>
<keyword evidence="5 13" id="KW-0436">Ligase</keyword>
<proteinExistence type="inferred from homology"/>
<dbReference type="PANTHER" id="PTHR10520">
    <property type="entry name" value="TRIFUNCTIONAL PURINE BIOSYNTHETIC PROTEIN ADENOSINE-3-RELATED"/>
    <property type="match status" value="1"/>
</dbReference>
<evidence type="ECO:0000256" key="12">
    <source>
        <dbReference type="ARBA" id="ARBA00049057"/>
    </source>
</evidence>
<dbReference type="InterPro" id="IPR036676">
    <property type="entry name" value="PurM-like_C_sf"/>
</dbReference>
<dbReference type="PANTHER" id="PTHR10520:SF12">
    <property type="entry name" value="TRIFUNCTIONAL PURINE BIOSYNTHETIC PROTEIN ADENOSINE-3"/>
    <property type="match status" value="1"/>
</dbReference>
<dbReference type="InterPro" id="IPR010918">
    <property type="entry name" value="PurM-like_C_dom"/>
</dbReference>
<dbReference type="HAMAP" id="MF_00741">
    <property type="entry name" value="AIRS"/>
    <property type="match status" value="1"/>
</dbReference>
<keyword evidence="6 13" id="KW-0547">Nucleotide-binding</keyword>
<dbReference type="SUPFAM" id="SSF56042">
    <property type="entry name" value="PurM C-terminal domain-like"/>
    <property type="match status" value="1"/>
</dbReference>
<evidence type="ECO:0000256" key="4">
    <source>
        <dbReference type="ARBA" id="ARBA00020367"/>
    </source>
</evidence>
<comment type="subcellular location">
    <subcellularLocation>
        <location evidence="13">Cytoplasm</location>
    </subcellularLocation>
</comment>
<sequence>MSQKPLTYADAGVSIAAGNALVKTIAPLAKSTARPGANAELGGFGGFFDLKAAGYDDPLLVAANDGVGTKLKLAIDAGRHEGVGIDLVAMCVNDLVVQGAEPLFFLDYYATGKLDNDVAAAVVASIADGCRQAGCALIGGETAEMPGMYGEGDYDLAGFCVGAVDRAKALTGQSVRPGDVLLGLASSGVHSNGFSLVRRLIEVNSWKLDRPALFDADRLLADHLLEPTRIYVKSLLPLVRDGSIQALAHITGGGLLENIPRVLPEGAHAVVDADAWDLPRLFAFLQAGGSIDPGELARTFNCGIGMVAIVRAEDSDRVAQALSEAGETVHRIGVIEAGDSGCTVKGSAGTWSARETWSAIHHG</sequence>
<dbReference type="FunFam" id="3.30.1330.10:FF:000001">
    <property type="entry name" value="Phosphoribosylformylglycinamidine cyclo-ligase"/>
    <property type="match status" value="1"/>
</dbReference>
<dbReference type="Pfam" id="PF02769">
    <property type="entry name" value="AIRS_C"/>
    <property type="match status" value="1"/>
</dbReference>
<dbReference type="NCBIfam" id="TIGR00878">
    <property type="entry name" value="purM"/>
    <property type="match status" value="1"/>
</dbReference>
<dbReference type="GO" id="GO:0005829">
    <property type="term" value="C:cytosol"/>
    <property type="evidence" value="ECO:0007669"/>
    <property type="project" value="TreeGrafter"/>
</dbReference>
<evidence type="ECO:0000256" key="11">
    <source>
        <dbReference type="ARBA" id="ARBA00033093"/>
    </source>
</evidence>
<dbReference type="EMBL" id="CP041659">
    <property type="protein sequence ID" value="QDP20267.1"/>
    <property type="molecule type" value="Genomic_DNA"/>
</dbReference>
<dbReference type="GO" id="GO:0046084">
    <property type="term" value="P:adenine biosynthetic process"/>
    <property type="evidence" value="ECO:0007669"/>
    <property type="project" value="TreeGrafter"/>
</dbReference>
<feature type="domain" description="PurM-like N-terminal" evidence="14">
    <location>
        <begin position="59"/>
        <end position="164"/>
    </location>
</feature>
<dbReference type="RefSeq" id="WP_147494715.1">
    <property type="nucleotide sequence ID" value="NZ_CP041659.1"/>
</dbReference>
<evidence type="ECO:0000256" key="13">
    <source>
        <dbReference type="HAMAP-Rule" id="MF_00741"/>
    </source>
</evidence>
<gene>
    <name evidence="13" type="primary">purM</name>
    <name evidence="16" type="ORF">FMM02_10060</name>
</gene>
<dbReference type="GO" id="GO:0005524">
    <property type="term" value="F:ATP binding"/>
    <property type="evidence" value="ECO:0007669"/>
    <property type="project" value="UniProtKB-KW"/>
</dbReference>
<organism evidence="16 17">
    <name type="scientific">Sphingomonas xanthus</name>
    <dbReference type="NCBI Taxonomy" id="2594473"/>
    <lineage>
        <taxon>Bacteria</taxon>
        <taxon>Pseudomonadati</taxon>
        <taxon>Pseudomonadota</taxon>
        <taxon>Alphaproteobacteria</taxon>
        <taxon>Sphingomonadales</taxon>
        <taxon>Sphingomonadaceae</taxon>
        <taxon>Sphingomonas</taxon>
    </lineage>
</organism>
<dbReference type="InterPro" id="IPR004733">
    <property type="entry name" value="PurM_cligase"/>
</dbReference>
<evidence type="ECO:0000256" key="5">
    <source>
        <dbReference type="ARBA" id="ARBA00022598"/>
    </source>
</evidence>
<evidence type="ECO:0000313" key="16">
    <source>
        <dbReference type="EMBL" id="QDP20267.1"/>
    </source>
</evidence>
<dbReference type="EC" id="6.3.3.1" evidence="3 13"/>
<feature type="domain" description="PurM-like C-terminal" evidence="15">
    <location>
        <begin position="176"/>
        <end position="340"/>
    </location>
</feature>
<keyword evidence="13" id="KW-0963">Cytoplasm</keyword>
<evidence type="ECO:0000256" key="3">
    <source>
        <dbReference type="ARBA" id="ARBA00013047"/>
    </source>
</evidence>
<dbReference type="InterPro" id="IPR016188">
    <property type="entry name" value="PurM-like_N"/>
</dbReference>
<evidence type="ECO:0000256" key="1">
    <source>
        <dbReference type="ARBA" id="ARBA00004686"/>
    </source>
</evidence>
<protein>
    <recommendedName>
        <fullName evidence="4 13">Phosphoribosylformylglycinamidine cyclo-ligase</fullName>
        <ecNumber evidence="3 13">6.3.3.1</ecNumber>
    </recommendedName>
    <alternativeName>
        <fullName evidence="10 13">AIR synthase</fullName>
    </alternativeName>
    <alternativeName>
        <fullName evidence="11 13">AIRS</fullName>
    </alternativeName>
    <alternativeName>
        <fullName evidence="9 13">Phosphoribosyl-aminoimidazole synthetase</fullName>
    </alternativeName>
</protein>
<name>A0A516ITS2_9SPHN</name>
<evidence type="ECO:0000256" key="6">
    <source>
        <dbReference type="ARBA" id="ARBA00022741"/>
    </source>
</evidence>
<dbReference type="Proteomes" id="UP000321857">
    <property type="component" value="Chromosome"/>
</dbReference>
<evidence type="ECO:0000256" key="10">
    <source>
        <dbReference type="ARBA" id="ARBA00032931"/>
    </source>
</evidence>
<dbReference type="OrthoDB" id="9777881at2"/>
<keyword evidence="7 13" id="KW-0658">Purine biosynthesis</keyword>
<reference evidence="16 17" key="1">
    <citation type="submission" date="2019-07" db="EMBL/GenBank/DDBJ databases">
        <title>Sphingomonas AE3 Genome sequencing and assembly.</title>
        <authorList>
            <person name="Kim H."/>
        </authorList>
    </citation>
    <scope>NUCLEOTIDE SEQUENCE [LARGE SCALE GENOMIC DNA]</scope>
    <source>
        <strain evidence="16 17">AE3</strain>
    </source>
</reference>